<reference evidence="3 4" key="1">
    <citation type="submission" date="2019-04" db="EMBL/GenBank/DDBJ databases">
        <title>Draft genome of the big-headed turtle Platysternon megacephalum.</title>
        <authorList>
            <person name="Gong S."/>
        </authorList>
    </citation>
    <scope>NUCLEOTIDE SEQUENCE [LARGE SCALE GENOMIC DNA]</scope>
    <source>
        <strain evidence="3">DO16091913</strain>
        <tissue evidence="3">Muscle</tissue>
    </source>
</reference>
<feature type="compositionally biased region" description="Polar residues" evidence="1">
    <location>
        <begin position="31"/>
        <end position="45"/>
    </location>
</feature>
<feature type="region of interest" description="Disordered" evidence="1">
    <location>
        <begin position="1"/>
        <end position="45"/>
    </location>
</feature>
<reference evidence="3 4" key="2">
    <citation type="submission" date="2019-04" db="EMBL/GenBank/DDBJ databases">
        <title>The genome sequence of big-headed turtle.</title>
        <authorList>
            <person name="Gong S."/>
        </authorList>
    </citation>
    <scope>NUCLEOTIDE SEQUENCE [LARGE SCALE GENOMIC DNA]</scope>
    <source>
        <strain evidence="3">DO16091913</strain>
        <tissue evidence="3">Muscle</tissue>
    </source>
</reference>
<sequence length="131" mass="13706">MFLKPYSPSPPRNNEKAAENLPGPGRKPRAANNTASAASQPQFSLGNKVPSNCLDVAGSSPLGYCYKVCLTPESAKSDFMFLKPYSPSPPRNNEKAAENLPGPGRKPRAANNTASAASQVTLRCSTAGGAQ</sequence>
<dbReference type="STRING" id="55544.A0A4D9F3J8"/>
<dbReference type="OrthoDB" id="6252479at2759"/>
<evidence type="ECO:0000313" key="4">
    <source>
        <dbReference type="Proteomes" id="UP000297703"/>
    </source>
</evidence>
<proteinExistence type="predicted"/>
<evidence type="ECO:0000313" key="3">
    <source>
        <dbReference type="EMBL" id="TFK12424.1"/>
    </source>
</evidence>
<dbReference type="InterPro" id="IPR032455">
    <property type="entry name" value="Cadherin_C"/>
</dbReference>
<feature type="region of interest" description="Disordered" evidence="1">
    <location>
        <begin position="82"/>
        <end position="131"/>
    </location>
</feature>
<gene>
    <name evidence="3" type="ORF">DR999_PMT04219</name>
</gene>
<name>A0A4D9F3J8_9SAUR</name>
<feature type="compositionally biased region" description="Polar residues" evidence="1">
    <location>
        <begin position="110"/>
        <end position="124"/>
    </location>
</feature>
<dbReference type="Pfam" id="PF16492">
    <property type="entry name" value="Cadherin_C_2"/>
    <property type="match status" value="1"/>
</dbReference>
<organism evidence="3 4">
    <name type="scientific">Platysternon megacephalum</name>
    <name type="common">big-headed turtle</name>
    <dbReference type="NCBI Taxonomy" id="55544"/>
    <lineage>
        <taxon>Eukaryota</taxon>
        <taxon>Metazoa</taxon>
        <taxon>Chordata</taxon>
        <taxon>Craniata</taxon>
        <taxon>Vertebrata</taxon>
        <taxon>Euteleostomi</taxon>
        <taxon>Archelosauria</taxon>
        <taxon>Testudinata</taxon>
        <taxon>Testudines</taxon>
        <taxon>Cryptodira</taxon>
        <taxon>Durocryptodira</taxon>
        <taxon>Testudinoidea</taxon>
        <taxon>Platysternidae</taxon>
        <taxon>Platysternon</taxon>
    </lineage>
</organism>
<accession>A0A4D9F3J8</accession>
<evidence type="ECO:0000256" key="1">
    <source>
        <dbReference type="SAM" id="MobiDB-lite"/>
    </source>
</evidence>
<dbReference type="AlphaFoldDB" id="A0A4D9F3J8"/>
<protein>
    <submittedName>
        <fullName evidence="3">Protocadherin-10</fullName>
    </submittedName>
</protein>
<feature type="domain" description="Cadherin cytoplasmic C-terminal" evidence="2">
    <location>
        <begin position="36"/>
        <end position="83"/>
    </location>
</feature>
<comment type="caution">
    <text evidence="3">The sequence shown here is derived from an EMBL/GenBank/DDBJ whole genome shotgun (WGS) entry which is preliminary data.</text>
</comment>
<keyword evidence="4" id="KW-1185">Reference proteome</keyword>
<dbReference type="Proteomes" id="UP000297703">
    <property type="component" value="Unassembled WGS sequence"/>
</dbReference>
<evidence type="ECO:0000259" key="2">
    <source>
        <dbReference type="Pfam" id="PF16492"/>
    </source>
</evidence>
<dbReference type="EMBL" id="QXTE01000022">
    <property type="protein sequence ID" value="TFK12424.1"/>
    <property type="molecule type" value="Genomic_DNA"/>
</dbReference>